<dbReference type="EMBL" id="CAXLJM020000041">
    <property type="protein sequence ID" value="CAL8109214.1"/>
    <property type="molecule type" value="Genomic_DNA"/>
</dbReference>
<keyword evidence="3 8" id="KW-0812">Transmembrane</keyword>
<protein>
    <submittedName>
        <fullName evidence="9">Uncharacterized protein</fullName>
    </submittedName>
</protein>
<keyword evidence="10" id="KW-1185">Reference proteome</keyword>
<dbReference type="Proteomes" id="UP001642540">
    <property type="component" value="Unassembled WGS sequence"/>
</dbReference>
<evidence type="ECO:0000313" key="10">
    <source>
        <dbReference type="Proteomes" id="UP001642540"/>
    </source>
</evidence>
<accession>A0ABP1QN99</accession>
<evidence type="ECO:0000256" key="1">
    <source>
        <dbReference type="ARBA" id="ARBA00004651"/>
    </source>
</evidence>
<comment type="caution">
    <text evidence="9">The sequence shown here is derived from an EMBL/GenBank/DDBJ whole genome shotgun (WGS) entry which is preliminary data.</text>
</comment>
<keyword evidence="6" id="KW-0675">Receptor</keyword>
<dbReference type="Gene3D" id="3.40.190.10">
    <property type="entry name" value="Periplasmic binding protein-like II"/>
    <property type="match status" value="1"/>
</dbReference>
<feature type="transmembrane region" description="Helical" evidence="8">
    <location>
        <begin position="628"/>
        <end position="646"/>
    </location>
</feature>
<reference evidence="9 10" key="1">
    <citation type="submission" date="2024-08" db="EMBL/GenBank/DDBJ databases">
        <authorList>
            <person name="Cucini C."/>
            <person name="Frati F."/>
        </authorList>
    </citation>
    <scope>NUCLEOTIDE SEQUENCE [LARGE SCALE GENOMIC DNA]</scope>
</reference>
<name>A0ABP1QN99_9HEXA</name>
<proteinExistence type="predicted"/>
<evidence type="ECO:0000313" key="9">
    <source>
        <dbReference type="EMBL" id="CAL8109214.1"/>
    </source>
</evidence>
<comment type="subcellular location">
    <subcellularLocation>
        <location evidence="1">Cell membrane</location>
        <topology evidence="1">Multi-pass membrane protein</topology>
    </subcellularLocation>
</comment>
<keyword evidence="7" id="KW-0325">Glycoprotein</keyword>
<evidence type="ECO:0000256" key="2">
    <source>
        <dbReference type="ARBA" id="ARBA00022475"/>
    </source>
</evidence>
<organism evidence="9 10">
    <name type="scientific">Orchesella dallaii</name>
    <dbReference type="NCBI Taxonomy" id="48710"/>
    <lineage>
        <taxon>Eukaryota</taxon>
        <taxon>Metazoa</taxon>
        <taxon>Ecdysozoa</taxon>
        <taxon>Arthropoda</taxon>
        <taxon>Hexapoda</taxon>
        <taxon>Collembola</taxon>
        <taxon>Entomobryomorpha</taxon>
        <taxon>Entomobryoidea</taxon>
        <taxon>Orchesellidae</taxon>
        <taxon>Orchesellinae</taxon>
        <taxon>Orchesella</taxon>
    </lineage>
</organism>
<dbReference type="PANTHER" id="PTHR42643">
    <property type="entry name" value="IONOTROPIC RECEPTOR 20A-RELATED"/>
    <property type="match status" value="1"/>
</dbReference>
<evidence type="ECO:0000256" key="7">
    <source>
        <dbReference type="ARBA" id="ARBA00023180"/>
    </source>
</evidence>
<evidence type="ECO:0000256" key="4">
    <source>
        <dbReference type="ARBA" id="ARBA00022989"/>
    </source>
</evidence>
<gene>
    <name evidence="9" type="ORF">ODALV1_LOCUS13225</name>
</gene>
<keyword evidence="2" id="KW-1003">Cell membrane</keyword>
<sequence>MREFRELLHTKPVSTSFLLFALKLIANGSANVAGITDPIVPEVSIKEIQNILQWISVKFLPRVGSIRFIADPNKIDLLSASATIINERHFPVINGLEVKYPRSEISSAILVILEDLNSDFDTWSSPLLPNKTSLHQWIKVIANRRRDHVIFVGTNSIIYKYWQHPILNQLTWKWALDEDTQEIFASVSGHSNPLLPTHFKDVKSLEKHFKVHPTIFKMAHNVRGRKLKFTAWPGAPPYYFISGVNPDGTEIFDGTHYRIFNESFQKFNYTMNVEKTSGDVYGDLLPNGTWVGMIGNLYYEERGFDVCMYLGPQIFWYDLFDFSESINSVGVYFITVQMGVEIQWEAFLHPFQLKVWIMLVASYLLIFIFIHISIVQRSNTKTFSNPDGERWYLSISIPFKIALEQNVKIEEGSKFVTIVWLFVILITGAAYRTEIISALTFPTPTKVPSNNAELAAAKDFTVILNNIGEVETSIIETSELPAIQELKKRIIYQPNMIECISDIIIKPKTVCFAWDPIVQLIATEICTVDPKIDLYVRSTEALASTPLATAFKKDSNYIDGFNPIILAFFESGIYNLWEADIILKKKMKGYTAYKNSTESPLTLRMKGITDELKDVTVRKPLKMVHLKMMFCILFVGLFAACISFITEITELAKKLKRAIPHSVNNSGILLVKNLDDKNESKLEHFMHQNANSRQDILVYEEFN</sequence>
<keyword evidence="4 8" id="KW-1133">Transmembrane helix</keyword>
<dbReference type="SUPFAM" id="SSF53850">
    <property type="entry name" value="Periplasmic binding protein-like II"/>
    <property type="match status" value="1"/>
</dbReference>
<dbReference type="PANTHER" id="PTHR42643:SF24">
    <property type="entry name" value="IONOTROPIC RECEPTOR 60A"/>
    <property type="match status" value="1"/>
</dbReference>
<dbReference type="InterPro" id="IPR052192">
    <property type="entry name" value="Insect_Ionotropic_Sensory_Rcpt"/>
</dbReference>
<feature type="transmembrane region" description="Helical" evidence="8">
    <location>
        <begin position="355"/>
        <end position="375"/>
    </location>
</feature>
<evidence type="ECO:0000256" key="3">
    <source>
        <dbReference type="ARBA" id="ARBA00022692"/>
    </source>
</evidence>
<evidence type="ECO:0000256" key="8">
    <source>
        <dbReference type="SAM" id="Phobius"/>
    </source>
</evidence>
<keyword evidence="5 8" id="KW-0472">Membrane</keyword>
<evidence type="ECO:0000256" key="6">
    <source>
        <dbReference type="ARBA" id="ARBA00023170"/>
    </source>
</evidence>
<dbReference type="Gene3D" id="1.10.287.70">
    <property type="match status" value="1"/>
</dbReference>
<evidence type="ECO:0000256" key="5">
    <source>
        <dbReference type="ARBA" id="ARBA00023136"/>
    </source>
</evidence>